<dbReference type="GO" id="GO:0005737">
    <property type="term" value="C:cytoplasm"/>
    <property type="evidence" value="ECO:0007669"/>
    <property type="project" value="TreeGrafter"/>
</dbReference>
<dbReference type="InterPro" id="IPR002933">
    <property type="entry name" value="Peptidase_M20"/>
</dbReference>
<evidence type="ECO:0000313" key="4">
    <source>
        <dbReference type="EMBL" id="SDP10400.1"/>
    </source>
</evidence>
<dbReference type="InterPro" id="IPR011650">
    <property type="entry name" value="Peptidase_M20_dimer"/>
</dbReference>
<keyword evidence="5" id="KW-1185">Reference proteome</keyword>
<organism evidence="4 5">
    <name type="scientific">Actinacidiphila guanduensis</name>
    <dbReference type="NCBI Taxonomy" id="310781"/>
    <lineage>
        <taxon>Bacteria</taxon>
        <taxon>Bacillati</taxon>
        <taxon>Actinomycetota</taxon>
        <taxon>Actinomycetes</taxon>
        <taxon>Kitasatosporales</taxon>
        <taxon>Streptomycetaceae</taxon>
        <taxon>Actinacidiphila</taxon>
    </lineage>
</organism>
<proteinExistence type="inferred from homology"/>
<dbReference type="FunFam" id="3.30.70.360:FF:000004">
    <property type="entry name" value="Peptidase M20 domain-containing protein 2"/>
    <property type="match status" value="1"/>
</dbReference>
<dbReference type="GO" id="GO:0046657">
    <property type="term" value="P:folic acid catabolic process"/>
    <property type="evidence" value="ECO:0007669"/>
    <property type="project" value="TreeGrafter"/>
</dbReference>
<dbReference type="GO" id="GO:0016805">
    <property type="term" value="F:dipeptidase activity"/>
    <property type="evidence" value="ECO:0007669"/>
    <property type="project" value="InterPro"/>
</dbReference>
<dbReference type="STRING" id="310781.SAMN05216259_11768"/>
<comment type="similarity">
    <text evidence="1">Belongs to the peptidase M20A family.</text>
</comment>
<dbReference type="AlphaFoldDB" id="A0A1H0PZZ8"/>
<evidence type="ECO:0000259" key="3">
    <source>
        <dbReference type="Pfam" id="PF07687"/>
    </source>
</evidence>
<evidence type="ECO:0000256" key="2">
    <source>
        <dbReference type="SAM" id="MobiDB-lite"/>
    </source>
</evidence>
<dbReference type="PANTHER" id="PTHR30575:SF0">
    <property type="entry name" value="XAA-ARG DIPEPTIDASE"/>
    <property type="match status" value="1"/>
</dbReference>
<dbReference type="NCBIfam" id="TIGR01891">
    <property type="entry name" value="amidohydrolases"/>
    <property type="match status" value="1"/>
</dbReference>
<dbReference type="Gene3D" id="3.30.70.360">
    <property type="match status" value="1"/>
</dbReference>
<keyword evidence="4" id="KW-0378">Hydrolase</keyword>
<dbReference type="InterPro" id="IPR052030">
    <property type="entry name" value="Peptidase_M20/M20A_hydrolases"/>
</dbReference>
<reference evidence="4 5" key="1">
    <citation type="submission" date="2016-10" db="EMBL/GenBank/DDBJ databases">
        <authorList>
            <person name="de Groot N.N."/>
        </authorList>
    </citation>
    <scope>NUCLEOTIDE SEQUENCE [LARGE SCALE GENOMIC DNA]</scope>
    <source>
        <strain evidence="4 5">CGMCC 4.2022</strain>
    </source>
</reference>
<dbReference type="Pfam" id="PF07687">
    <property type="entry name" value="M20_dimer"/>
    <property type="match status" value="1"/>
</dbReference>
<feature type="compositionally biased region" description="Gly residues" evidence="2">
    <location>
        <begin position="22"/>
        <end position="36"/>
    </location>
</feature>
<dbReference type="EMBL" id="FNIE01000017">
    <property type="protein sequence ID" value="SDP10400.1"/>
    <property type="molecule type" value="Genomic_DNA"/>
</dbReference>
<evidence type="ECO:0000256" key="1">
    <source>
        <dbReference type="PIRNR" id="PIRNR037226"/>
    </source>
</evidence>
<accession>A0A1H0PZZ8</accession>
<dbReference type="SUPFAM" id="SSF53187">
    <property type="entry name" value="Zn-dependent exopeptidases"/>
    <property type="match status" value="1"/>
</dbReference>
<gene>
    <name evidence="4" type="ORF">SAMN05216259_11768</name>
</gene>
<feature type="compositionally biased region" description="Basic and acidic residues" evidence="2">
    <location>
        <begin position="7"/>
        <end position="20"/>
    </location>
</feature>
<dbReference type="CDD" id="cd03887">
    <property type="entry name" value="M20_Acy1L2"/>
    <property type="match status" value="1"/>
</dbReference>
<dbReference type="RefSeq" id="WP_176930593.1">
    <property type="nucleotide sequence ID" value="NZ_FNIE01000017.1"/>
</dbReference>
<dbReference type="Gene3D" id="3.40.630.10">
    <property type="entry name" value="Zn peptidases"/>
    <property type="match status" value="1"/>
</dbReference>
<feature type="domain" description="Peptidase M20 dimerisation" evidence="3">
    <location>
        <begin position="213"/>
        <end position="290"/>
    </location>
</feature>
<dbReference type="PIRSF" id="PIRSF037226">
    <property type="entry name" value="Amidohydrolase_ACY1L2_prd"/>
    <property type="match status" value="1"/>
</dbReference>
<feature type="region of interest" description="Disordered" evidence="2">
    <location>
        <begin position="1"/>
        <end position="40"/>
    </location>
</feature>
<protein>
    <recommendedName>
        <fullName evidence="1">Peptidase M20 domain-containing protein 2</fullName>
    </recommendedName>
</protein>
<dbReference type="GO" id="GO:0071713">
    <property type="term" value="F:para-aminobenzoyl-glutamate hydrolase activity"/>
    <property type="evidence" value="ECO:0007669"/>
    <property type="project" value="TreeGrafter"/>
</dbReference>
<dbReference type="PANTHER" id="PTHR30575">
    <property type="entry name" value="PEPTIDASE M20"/>
    <property type="match status" value="1"/>
</dbReference>
<dbReference type="InterPro" id="IPR017439">
    <property type="entry name" value="Amidohydrolase"/>
</dbReference>
<name>A0A1H0PZZ8_9ACTN</name>
<dbReference type="Proteomes" id="UP000199341">
    <property type="component" value="Unassembled WGS sequence"/>
</dbReference>
<dbReference type="InterPro" id="IPR036264">
    <property type="entry name" value="Bact_exopeptidase_dim_dom"/>
</dbReference>
<evidence type="ECO:0000313" key="5">
    <source>
        <dbReference type="Proteomes" id="UP000199341"/>
    </source>
</evidence>
<dbReference type="SUPFAM" id="SSF55031">
    <property type="entry name" value="Bacterial exopeptidase dimerisation domain"/>
    <property type="match status" value="1"/>
</dbReference>
<dbReference type="InterPro" id="IPR017144">
    <property type="entry name" value="Xaa-Arg_dipeptidase"/>
</dbReference>
<sequence>MSEEENGTDHGKDNGTDKGNEGVSGSGGTDQGGHSGSGPVDEQWIASLAAAARARVEPHSAGLLKLSHDIHARPELRFAEHTAADLLTAALQREGFAVETGVGGMPTAFRATRVFGDGGPALAVFCEYDALPGLGHGCGHNIIAAAGLGAALATADLMAERGLAGRLVVLGSPGEEGGGGKVGLIEAGALDTIDAAVMTHPAGFDAVSRTNLGRLSLEAVFHGRASHAAAAPELGRNALDAATLLLVAIGLLRQQLSTDARVHAKVADGGQSINIIPERTRVELFARSADHGYLRGRLYEALRDCVQGAALATGTTAELTEPAPAYDPVLANPVLADMAAKTFTALGRPIDPATGWAGPAGSTDMGNVSRIVPALHPYICAAPGAALHTREFAQAAAEGGGDFAVLDGAALLATLLTALFTRPELVAAARGAFEQAAR</sequence>
<dbReference type="Pfam" id="PF01546">
    <property type="entry name" value="Peptidase_M20"/>
    <property type="match status" value="1"/>
</dbReference>